<evidence type="ECO:0000313" key="4">
    <source>
        <dbReference type="Proteomes" id="UP001302126"/>
    </source>
</evidence>
<organism evidence="3 4">
    <name type="scientific">Podospora australis</name>
    <dbReference type="NCBI Taxonomy" id="1536484"/>
    <lineage>
        <taxon>Eukaryota</taxon>
        <taxon>Fungi</taxon>
        <taxon>Dikarya</taxon>
        <taxon>Ascomycota</taxon>
        <taxon>Pezizomycotina</taxon>
        <taxon>Sordariomycetes</taxon>
        <taxon>Sordariomycetidae</taxon>
        <taxon>Sordariales</taxon>
        <taxon>Podosporaceae</taxon>
        <taxon>Podospora</taxon>
    </lineage>
</organism>
<evidence type="ECO:0000256" key="2">
    <source>
        <dbReference type="SAM" id="SignalP"/>
    </source>
</evidence>
<name>A0AAN7AHH2_9PEZI</name>
<feature type="signal peptide" evidence="2">
    <location>
        <begin position="1"/>
        <end position="19"/>
    </location>
</feature>
<feature type="chain" id="PRO_5042885711" description="Ankyrin repeat protein" evidence="2">
    <location>
        <begin position="20"/>
        <end position="1002"/>
    </location>
</feature>
<accession>A0AAN7AHH2</accession>
<evidence type="ECO:0000256" key="1">
    <source>
        <dbReference type="SAM" id="MobiDB-lite"/>
    </source>
</evidence>
<dbReference type="AlphaFoldDB" id="A0AAN7AHH2"/>
<dbReference type="EMBL" id="MU864415">
    <property type="protein sequence ID" value="KAK4186789.1"/>
    <property type="molecule type" value="Genomic_DNA"/>
</dbReference>
<dbReference type="SUPFAM" id="SSF48403">
    <property type="entry name" value="Ankyrin repeat"/>
    <property type="match status" value="1"/>
</dbReference>
<sequence length="1002" mass="109506">MRLLGTLLVSLLWAGVVSAYGLRGAWEKTMYFSIYQMEDMLAIDGVDGTGKNYQIAPNCGGGVGGARKGLLDKSRRCSLLQFLDHIWRTTSTNRDILDEGGNVVRTEKYYDTKPDIDTVKFGSSGTPTTGSNLTPDQIQTYTLDAKNADGKIIYKTPVPIVTSDGEPFSVKQHGYTGNVDEPGRLWPNAVPPLPGGVDGYLVSLPKIADRAQELLQIWEAAKADGTLHVGDDEKDHPDYDKHKEADDQVKKHLEYGRLAAKKTALFRESDLHKNLKAFGKWREAFGVAPKWDYHNSGDDQVKSWPVMNEKKTIQKIMEASVGDEAKAKKIYDNKWKEIKSGEGYRGTPDLRTTLRYLCVRVHSHTTNTIFDSVCSSPIPMAETMKWACKTGCNAAIDAALHQSASVSAVPVASTVAANSKPKPVATVGGNGDNAIVTDTIKALTLQLAAKRGHIETFSYLMSLGARLDEPGTSLSSIRSLVWLVTQGPDASALLRLFFASPNHLDQLGQEMLNETLFGLLQGCAAPRSSKAPSIEEYLGFARILLDAGANPNAFFALGSSSSSVLSAAVRTLSPDLVRLLLHCGACSNGPPDAPQRLPPVPRWPLHVPLCAIAYSFATLSSSVSSSLLNLSFTQSSLKEIVCVLLHVGHANVNTSAPYLHLDGWCISFTNPLFVFLDAVNNWDSSDALSALKFILECGASPSIRTTTHPSSDFERAGTVSPALLRHGRYHLGPAREFPIIDLLDRWGVGKLSSPTFTEVLEVLARDHIQPSGDENSRRARSIADELARYDYTASKAPLECEVDDSILCAWRRVITSLISPLLATPHVLGEFLHAYIIRKATCPDHRPLVSIAYHSSQNHVIGDDLAHITVQVLVDAGADVNHRRRGDGASEDGPTVLHVLCLWLAGRSPEEDDPLFGWKPSCLGFRHTASRAKFIEFLVETCGADASLRHRGLNPGQILGQLRRPELDTEEETGESGSRWRRDTSVVREAREAMENLLGKKR</sequence>
<dbReference type="InterPro" id="IPR036770">
    <property type="entry name" value="Ankyrin_rpt-contain_sf"/>
</dbReference>
<keyword evidence="2" id="KW-0732">Signal</keyword>
<dbReference type="Proteomes" id="UP001302126">
    <property type="component" value="Unassembled WGS sequence"/>
</dbReference>
<feature type="compositionally biased region" description="Basic and acidic residues" evidence="1">
    <location>
        <begin position="229"/>
        <end position="247"/>
    </location>
</feature>
<reference evidence="3" key="2">
    <citation type="submission" date="2023-05" db="EMBL/GenBank/DDBJ databases">
        <authorList>
            <consortium name="Lawrence Berkeley National Laboratory"/>
            <person name="Steindorff A."/>
            <person name="Hensen N."/>
            <person name="Bonometti L."/>
            <person name="Westerberg I."/>
            <person name="Brannstrom I.O."/>
            <person name="Guillou S."/>
            <person name="Cros-Aarteil S."/>
            <person name="Calhoun S."/>
            <person name="Haridas S."/>
            <person name="Kuo A."/>
            <person name="Mondo S."/>
            <person name="Pangilinan J."/>
            <person name="Riley R."/>
            <person name="Labutti K."/>
            <person name="Andreopoulos B."/>
            <person name="Lipzen A."/>
            <person name="Chen C."/>
            <person name="Yanf M."/>
            <person name="Daum C."/>
            <person name="Ng V."/>
            <person name="Clum A."/>
            <person name="Ohm R."/>
            <person name="Martin F."/>
            <person name="Silar P."/>
            <person name="Natvig D."/>
            <person name="Lalanne C."/>
            <person name="Gautier V."/>
            <person name="Ament-Velasquez S.L."/>
            <person name="Kruys A."/>
            <person name="Hutchinson M.I."/>
            <person name="Powell A.J."/>
            <person name="Barry K."/>
            <person name="Miller A.N."/>
            <person name="Grigoriev I.V."/>
            <person name="Debuchy R."/>
            <person name="Gladieux P."/>
            <person name="Thoren M.H."/>
            <person name="Johannesson H."/>
        </authorList>
    </citation>
    <scope>NUCLEOTIDE SEQUENCE</scope>
    <source>
        <strain evidence="3">PSN309</strain>
    </source>
</reference>
<keyword evidence="4" id="KW-1185">Reference proteome</keyword>
<gene>
    <name evidence="3" type="ORF">QBC35DRAFT_475110</name>
</gene>
<feature type="region of interest" description="Disordered" evidence="1">
    <location>
        <begin position="962"/>
        <end position="985"/>
    </location>
</feature>
<dbReference type="Gene3D" id="1.25.40.20">
    <property type="entry name" value="Ankyrin repeat-containing domain"/>
    <property type="match status" value="1"/>
</dbReference>
<protein>
    <recommendedName>
        <fullName evidence="5">Ankyrin repeat protein</fullName>
    </recommendedName>
</protein>
<evidence type="ECO:0008006" key="5">
    <source>
        <dbReference type="Google" id="ProtNLM"/>
    </source>
</evidence>
<evidence type="ECO:0000313" key="3">
    <source>
        <dbReference type="EMBL" id="KAK4186789.1"/>
    </source>
</evidence>
<feature type="region of interest" description="Disordered" evidence="1">
    <location>
        <begin position="227"/>
        <end position="247"/>
    </location>
</feature>
<comment type="caution">
    <text evidence="3">The sequence shown here is derived from an EMBL/GenBank/DDBJ whole genome shotgun (WGS) entry which is preliminary data.</text>
</comment>
<reference evidence="3" key="1">
    <citation type="journal article" date="2023" name="Mol. Phylogenet. Evol.">
        <title>Genome-scale phylogeny and comparative genomics of the fungal order Sordariales.</title>
        <authorList>
            <person name="Hensen N."/>
            <person name="Bonometti L."/>
            <person name="Westerberg I."/>
            <person name="Brannstrom I.O."/>
            <person name="Guillou S."/>
            <person name="Cros-Aarteil S."/>
            <person name="Calhoun S."/>
            <person name="Haridas S."/>
            <person name="Kuo A."/>
            <person name="Mondo S."/>
            <person name="Pangilinan J."/>
            <person name="Riley R."/>
            <person name="LaButti K."/>
            <person name="Andreopoulos B."/>
            <person name="Lipzen A."/>
            <person name="Chen C."/>
            <person name="Yan M."/>
            <person name="Daum C."/>
            <person name="Ng V."/>
            <person name="Clum A."/>
            <person name="Steindorff A."/>
            <person name="Ohm R.A."/>
            <person name="Martin F."/>
            <person name="Silar P."/>
            <person name="Natvig D.O."/>
            <person name="Lalanne C."/>
            <person name="Gautier V."/>
            <person name="Ament-Velasquez S.L."/>
            <person name="Kruys A."/>
            <person name="Hutchinson M.I."/>
            <person name="Powell A.J."/>
            <person name="Barry K."/>
            <person name="Miller A.N."/>
            <person name="Grigoriev I.V."/>
            <person name="Debuchy R."/>
            <person name="Gladieux P."/>
            <person name="Hiltunen Thoren M."/>
            <person name="Johannesson H."/>
        </authorList>
    </citation>
    <scope>NUCLEOTIDE SEQUENCE</scope>
    <source>
        <strain evidence="3">PSN309</strain>
    </source>
</reference>
<proteinExistence type="predicted"/>